<dbReference type="SUPFAM" id="SSF51294">
    <property type="entry name" value="Hedgehog/intein (Hint) domain"/>
    <property type="match status" value="1"/>
</dbReference>
<organism evidence="1 2">
    <name type="scientific">Paenibacillus alvei</name>
    <name type="common">Bacillus alvei</name>
    <dbReference type="NCBI Taxonomy" id="44250"/>
    <lineage>
        <taxon>Bacteria</taxon>
        <taxon>Bacillati</taxon>
        <taxon>Bacillota</taxon>
        <taxon>Bacilli</taxon>
        <taxon>Bacillales</taxon>
        <taxon>Paenibacillaceae</taxon>
        <taxon>Paenibacillus</taxon>
    </lineage>
</organism>
<evidence type="ECO:0000313" key="1">
    <source>
        <dbReference type="EMBL" id="NOJ73738.1"/>
    </source>
</evidence>
<name>A0AAP7A6D2_PAEAL</name>
<gene>
    <name evidence="1" type="ORF">HMI46_24810</name>
</gene>
<sequence>MLVSSDGTKLAIDKIEKAPRQTTVYNFMVDGYHSYFVSNLRIWVHNCTIITAGNNFKSHFLKHKTLLEKTLGTKYSKLQADGPRFLEDIGKMIDDGKVVS</sequence>
<dbReference type="EMBL" id="JABFOR010000056">
    <property type="protein sequence ID" value="NOJ73738.1"/>
    <property type="molecule type" value="Genomic_DNA"/>
</dbReference>
<protein>
    <recommendedName>
        <fullName evidence="3">Intein C-terminal splicing domain-containing protein</fullName>
    </recommendedName>
</protein>
<dbReference type="InterPro" id="IPR036844">
    <property type="entry name" value="Hint_dom_sf"/>
</dbReference>
<comment type="caution">
    <text evidence="1">The sequence shown here is derived from an EMBL/GenBank/DDBJ whole genome shotgun (WGS) entry which is preliminary data.</text>
</comment>
<evidence type="ECO:0008006" key="3">
    <source>
        <dbReference type="Google" id="ProtNLM"/>
    </source>
</evidence>
<reference evidence="1 2" key="1">
    <citation type="submission" date="2020-05" db="EMBL/GenBank/DDBJ databases">
        <title>Whole genome sequencing and identification of novel metabolites from Paenibacillus alvei strain JR949.</title>
        <authorList>
            <person name="Rajendhran J."/>
            <person name="Sree Pranav P."/>
            <person name="Mahalakshmi B."/>
            <person name="Karthikeyan R."/>
        </authorList>
    </citation>
    <scope>NUCLEOTIDE SEQUENCE [LARGE SCALE GENOMIC DNA]</scope>
    <source>
        <strain evidence="1 2">JR949</strain>
    </source>
</reference>
<dbReference type="AlphaFoldDB" id="A0AAP7A6D2"/>
<accession>A0AAP7A6D2</accession>
<dbReference type="NCBIfam" id="TIGR01443">
    <property type="entry name" value="intein_Cterm"/>
    <property type="match status" value="1"/>
</dbReference>
<dbReference type="PROSITE" id="PS50818">
    <property type="entry name" value="INTEIN_C_TER"/>
    <property type="match status" value="1"/>
</dbReference>
<dbReference type="InterPro" id="IPR030934">
    <property type="entry name" value="Intein_C"/>
</dbReference>
<dbReference type="RefSeq" id="WP_171419502.1">
    <property type="nucleotide sequence ID" value="NZ_JABFOR010000056.1"/>
</dbReference>
<dbReference type="Proteomes" id="UP000552038">
    <property type="component" value="Unassembled WGS sequence"/>
</dbReference>
<dbReference type="Gene3D" id="2.170.16.10">
    <property type="entry name" value="Hedgehog/Intein (Hint) domain"/>
    <property type="match status" value="1"/>
</dbReference>
<proteinExistence type="predicted"/>
<evidence type="ECO:0000313" key="2">
    <source>
        <dbReference type="Proteomes" id="UP000552038"/>
    </source>
</evidence>